<evidence type="ECO:0008006" key="3">
    <source>
        <dbReference type="Google" id="ProtNLM"/>
    </source>
</evidence>
<comment type="caution">
    <text evidence="2">The sequence shown here is derived from an EMBL/GenBank/DDBJ whole genome shotgun (WGS) entry which is preliminary data.</text>
</comment>
<dbReference type="Pfam" id="PF01663">
    <property type="entry name" value="Phosphodiest"/>
    <property type="match status" value="1"/>
</dbReference>
<feature type="region of interest" description="Disordered" evidence="1">
    <location>
        <begin position="507"/>
        <end position="531"/>
    </location>
</feature>
<dbReference type="InterPro" id="IPR002591">
    <property type="entry name" value="Phosphodiest/P_Trfase"/>
</dbReference>
<gene>
    <name evidence="2" type="ORF">LCGC14_2128600</name>
</gene>
<sequence length="531" mass="57373">MVIGLDSATLELARPWAAEGRLPNLARFIDSGAHGTLLSTLPAISPAAWSSFATGMNPGKTSIIDFCQLSADSYQAGFVSSAVVRGRQFWQIAGEQGVRGGVINVPVTYPPRPYNGFIITGLLSPGVNRRMASPPEILDDLLAASSDYAVDVNVTSDGVRDIKAVFMDTTLAVIEARTKAAVGLYRKHRPPLFVVAFTASDRICHYFWNYHQAMMDGQEFSGPERRYAQAVGLVYEALDRAVGELAAEAGDDTDILIMSDHGAGPLLRGINLRKVLVRAGLMVESRPSIMKKAIVKFAKIAPMTLKSRIKAHFKGLTGRAASVVALSGIDFAGSKAYPSGDSAGMFVNLKGRQPAGIVEPGAEYEQVRDRIIKAFEEIIDPETGKPVAKAVHRREDVWSGPALEKLPDVIMEQRVMIYDTRLINEAVGDDIFYTLPEPTRNKLFHVGGHRREGMFLALGPHIKPGRTRDAQIADVPATVLALLGCAIPKDIDERVLEEILTDDVDIPARAASGTGDDSGGGELSEEDQKVV</sequence>
<accession>A0A0F9EP87</accession>
<name>A0A0F9EP87_9ZZZZ</name>
<dbReference type="EMBL" id="LAZR01026648">
    <property type="protein sequence ID" value="KKL68076.1"/>
    <property type="molecule type" value="Genomic_DNA"/>
</dbReference>
<evidence type="ECO:0000313" key="2">
    <source>
        <dbReference type="EMBL" id="KKL68076.1"/>
    </source>
</evidence>
<protein>
    <recommendedName>
        <fullName evidence="3">Type I phosphodiesterase/nucleotide pyrophosphatase</fullName>
    </recommendedName>
</protein>
<dbReference type="AlphaFoldDB" id="A0A0F9EP87"/>
<dbReference type="Gene3D" id="3.40.720.10">
    <property type="entry name" value="Alkaline Phosphatase, subunit A"/>
    <property type="match status" value="2"/>
</dbReference>
<evidence type="ECO:0000256" key="1">
    <source>
        <dbReference type="SAM" id="MobiDB-lite"/>
    </source>
</evidence>
<proteinExistence type="predicted"/>
<dbReference type="SUPFAM" id="SSF53649">
    <property type="entry name" value="Alkaline phosphatase-like"/>
    <property type="match status" value="1"/>
</dbReference>
<reference evidence="2" key="1">
    <citation type="journal article" date="2015" name="Nature">
        <title>Complex archaea that bridge the gap between prokaryotes and eukaryotes.</title>
        <authorList>
            <person name="Spang A."/>
            <person name="Saw J.H."/>
            <person name="Jorgensen S.L."/>
            <person name="Zaremba-Niedzwiedzka K."/>
            <person name="Martijn J."/>
            <person name="Lind A.E."/>
            <person name="van Eijk R."/>
            <person name="Schleper C."/>
            <person name="Guy L."/>
            <person name="Ettema T.J."/>
        </authorList>
    </citation>
    <scope>NUCLEOTIDE SEQUENCE</scope>
</reference>
<dbReference type="InterPro" id="IPR017850">
    <property type="entry name" value="Alkaline_phosphatase_core_sf"/>
</dbReference>
<organism evidence="2">
    <name type="scientific">marine sediment metagenome</name>
    <dbReference type="NCBI Taxonomy" id="412755"/>
    <lineage>
        <taxon>unclassified sequences</taxon>
        <taxon>metagenomes</taxon>
        <taxon>ecological metagenomes</taxon>
    </lineage>
</organism>